<protein>
    <submittedName>
        <fullName evidence="1">Transcriptional modulator of MazE/toxin, MazF</fullName>
    </submittedName>
</protein>
<organism evidence="1">
    <name type="scientific">Burkholderia orbicola (strain AU 1054)</name>
    <dbReference type="NCBI Taxonomy" id="331271"/>
    <lineage>
        <taxon>Bacteria</taxon>
        <taxon>Pseudomonadati</taxon>
        <taxon>Pseudomonadota</taxon>
        <taxon>Betaproteobacteria</taxon>
        <taxon>Burkholderiales</taxon>
        <taxon>Burkholderiaceae</taxon>
        <taxon>Burkholderia</taxon>
        <taxon>Burkholderia cepacia complex</taxon>
        <taxon>Burkholderia orbicola</taxon>
    </lineage>
</organism>
<proteinExistence type="predicted"/>
<evidence type="ECO:0000313" key="1">
    <source>
        <dbReference type="EMBL" id="ABF75222.1"/>
    </source>
</evidence>
<dbReference type="InterPro" id="IPR003477">
    <property type="entry name" value="PemK-like"/>
</dbReference>
<dbReference type="GO" id="GO:0006402">
    <property type="term" value="P:mRNA catabolic process"/>
    <property type="evidence" value="ECO:0007669"/>
    <property type="project" value="TreeGrafter"/>
</dbReference>
<dbReference type="Gene3D" id="2.30.30.110">
    <property type="match status" value="1"/>
</dbReference>
<sequence>MNRGSIVTVALQGDFGKARPALVVQSDLFAEHPSVTLLLMSSSMVDAPLIRITVVPSEQNGLRMPSQIAVDKMFTVRREKIGRPIGHLEDELMVAVNRSLLVFLGLA</sequence>
<dbReference type="PANTHER" id="PTHR33988:SF2">
    <property type="entry name" value="ENDORIBONUCLEASE MAZF"/>
    <property type="match status" value="1"/>
</dbReference>
<dbReference type="AlphaFoldDB" id="A0A0H2XKV0"/>
<dbReference type="GO" id="GO:0004521">
    <property type="term" value="F:RNA endonuclease activity"/>
    <property type="evidence" value="ECO:0007669"/>
    <property type="project" value="TreeGrafter"/>
</dbReference>
<accession>A0A0H2XKV0</accession>
<dbReference type="PANTHER" id="PTHR33988">
    <property type="entry name" value="ENDORIBONUCLEASE MAZF-RELATED"/>
    <property type="match status" value="1"/>
</dbReference>
<dbReference type="GO" id="GO:0003677">
    <property type="term" value="F:DNA binding"/>
    <property type="evidence" value="ECO:0007669"/>
    <property type="project" value="InterPro"/>
</dbReference>
<dbReference type="Pfam" id="PF02452">
    <property type="entry name" value="PemK_toxin"/>
    <property type="match status" value="1"/>
</dbReference>
<gene>
    <name evidence="1" type="ordered locus">Bcen_0310</name>
</gene>
<dbReference type="HOGENOM" id="CLU_121823_3_2_4"/>
<dbReference type="InterPro" id="IPR011067">
    <property type="entry name" value="Plasmid_toxin/cell-grow_inhib"/>
</dbReference>
<dbReference type="GO" id="GO:0016075">
    <property type="term" value="P:rRNA catabolic process"/>
    <property type="evidence" value="ECO:0007669"/>
    <property type="project" value="TreeGrafter"/>
</dbReference>
<dbReference type="EMBL" id="CP000378">
    <property type="protein sequence ID" value="ABF75222.1"/>
    <property type="molecule type" value="Genomic_DNA"/>
</dbReference>
<name>A0A0H2XKV0_BURO1</name>
<dbReference type="SUPFAM" id="SSF50118">
    <property type="entry name" value="Cell growth inhibitor/plasmid maintenance toxic component"/>
    <property type="match status" value="1"/>
</dbReference>
<reference evidence="1" key="1">
    <citation type="submission" date="2006-05" db="EMBL/GenBank/DDBJ databases">
        <title>Complete sequence of chromosome 1 of Burkholderia cenocepacia AU 1054.</title>
        <authorList>
            <consortium name="US DOE Joint Genome Institute"/>
            <person name="Copeland A."/>
            <person name="Lucas S."/>
            <person name="Lapidus A."/>
            <person name="Barry K."/>
            <person name="Detter J.C."/>
            <person name="Glavina del Rio T."/>
            <person name="Hammon N."/>
            <person name="Israni S."/>
            <person name="Dalin E."/>
            <person name="Tice H."/>
            <person name="Pitluck S."/>
            <person name="Chain P."/>
            <person name="Malfatti S."/>
            <person name="Shin M."/>
            <person name="Vergez L."/>
            <person name="Schmutz J."/>
            <person name="Larimer F."/>
            <person name="Land M."/>
            <person name="Hauser L."/>
            <person name="Kyrpides N."/>
            <person name="Lykidis A."/>
            <person name="LiPuma J.J."/>
            <person name="Konstantinidis K."/>
            <person name="Tiedje J.M."/>
            <person name="Richardson P."/>
        </authorList>
    </citation>
    <scope>NUCLEOTIDE SEQUENCE [LARGE SCALE GENOMIC DNA]</scope>
    <source>
        <strain evidence="1">AU 1054</strain>
    </source>
</reference>